<dbReference type="NCBIfam" id="TIGR02272">
    <property type="entry name" value="gentisate_1_2"/>
    <property type="match status" value="1"/>
</dbReference>
<evidence type="ECO:0000256" key="1">
    <source>
        <dbReference type="ARBA" id="ARBA00022964"/>
    </source>
</evidence>
<dbReference type="EMBL" id="CABPSE010000001">
    <property type="protein sequence ID" value="VVD62821.1"/>
    <property type="molecule type" value="Genomic_DNA"/>
</dbReference>
<dbReference type="Proteomes" id="UP000383971">
    <property type="component" value="Unassembled WGS sequence"/>
</dbReference>
<gene>
    <name evidence="5" type="primary">sdgD_1</name>
    <name evidence="5" type="ORF">PCO31111_00200</name>
</gene>
<dbReference type="SUPFAM" id="SSF51182">
    <property type="entry name" value="RmlC-like cupins"/>
    <property type="match status" value="1"/>
</dbReference>
<dbReference type="InterPro" id="IPR011960">
    <property type="entry name" value="Gentisate_dOase"/>
</dbReference>
<feature type="domain" description="Cupin type-2" evidence="4">
    <location>
        <begin position="137"/>
        <end position="205"/>
    </location>
</feature>
<dbReference type="CDD" id="cd06992">
    <property type="entry name" value="cupin_GDO-like_C"/>
    <property type="match status" value="1"/>
</dbReference>
<evidence type="ECO:0000256" key="2">
    <source>
        <dbReference type="ARBA" id="ARBA00023002"/>
    </source>
</evidence>
<dbReference type="InterPro" id="IPR014710">
    <property type="entry name" value="RmlC-like_jellyroll"/>
</dbReference>
<dbReference type="EC" id="1.13.11.4" evidence="3"/>
<evidence type="ECO:0000313" key="6">
    <source>
        <dbReference type="Proteomes" id="UP000383971"/>
    </source>
</evidence>
<dbReference type="Pfam" id="PF07883">
    <property type="entry name" value="Cupin_2"/>
    <property type="match status" value="1"/>
</dbReference>
<sequence length="389" mass="43665">MDPMIYSFQRICLAEYNAIHRPASRRWLSLSDKLTGLPTDTETRMTERAPSAERAAYYEHIGRNHMAPLWESLHSLVPPQPRPRVVPAIWRYNEVRPLVMEAGSVISAEEAVRRVLILQNPGTPGSSSITGSLYAGLQLILPGEIAPSHRHTQSALRFIVEGRGAWTAVNGERTTMHPGDFIITPSWTWHDHGNPAHGEPVVWLDGLDIPLVQYFDAGFAENYPEAQQPVQRPEGDSFARYGFNMLPVHHKVSDPTSPIFSYPYARSREALDTLYRNGELDPWDGIKLRYVNPATGGWPMPTMATFMQYLPAGFQGKTYRSTDATVFSVVEGRGTVRIGDEVFQFEPRDHFVAPSWAPVQLAALEDAVLFSYSDRPVLAALNLLRESRT</sequence>
<evidence type="ECO:0000256" key="3">
    <source>
        <dbReference type="NCBIfam" id="TIGR02272"/>
    </source>
</evidence>
<dbReference type="InterPro" id="IPR047183">
    <property type="entry name" value="GDO-like"/>
</dbReference>
<keyword evidence="1 5" id="KW-0223">Dioxygenase</keyword>
<organism evidence="5 6">
    <name type="scientific">Pandoraea communis</name>
    <dbReference type="NCBI Taxonomy" id="2508297"/>
    <lineage>
        <taxon>Bacteria</taxon>
        <taxon>Pseudomonadati</taxon>
        <taxon>Pseudomonadota</taxon>
        <taxon>Betaproteobacteria</taxon>
        <taxon>Burkholderiales</taxon>
        <taxon>Burkholderiaceae</taxon>
        <taxon>Pandoraea</taxon>
    </lineage>
</organism>
<dbReference type="Gene3D" id="2.60.120.10">
    <property type="entry name" value="Jelly Rolls"/>
    <property type="match status" value="1"/>
</dbReference>
<evidence type="ECO:0000259" key="4">
    <source>
        <dbReference type="Pfam" id="PF07883"/>
    </source>
</evidence>
<keyword evidence="6" id="KW-1185">Reference proteome</keyword>
<proteinExistence type="predicted"/>
<reference evidence="5 6" key="1">
    <citation type="submission" date="2019-08" db="EMBL/GenBank/DDBJ databases">
        <authorList>
            <person name="Peeters C."/>
        </authorList>
    </citation>
    <scope>NUCLEOTIDE SEQUENCE [LARGE SCALE GENOMIC DNA]</scope>
    <source>
        <strain evidence="5 6">LMG 31111</strain>
    </source>
</reference>
<dbReference type="PANTHER" id="PTHR41517:SF1">
    <property type="entry name" value="CUPIN"/>
    <property type="match status" value="1"/>
</dbReference>
<dbReference type="InterPro" id="IPR011051">
    <property type="entry name" value="RmlC_Cupin_sf"/>
</dbReference>
<accession>A0A5E4RJ05</accession>
<dbReference type="CDD" id="cd02216">
    <property type="entry name" value="cupin_GDO-like_N"/>
    <property type="match status" value="1"/>
</dbReference>
<dbReference type="InterPro" id="IPR013096">
    <property type="entry name" value="Cupin_2"/>
</dbReference>
<protein>
    <recommendedName>
        <fullName evidence="3">Gentisate 1,2-dioxygenase</fullName>
        <ecNumber evidence="3">1.13.11.4</ecNumber>
    </recommendedName>
</protein>
<name>A0A5E4RJ05_9BURK</name>
<dbReference type="PANTHER" id="PTHR41517">
    <property type="entry name" value="1,2-DIOXYGENASE PROTEIN-RELATED"/>
    <property type="match status" value="1"/>
</dbReference>
<evidence type="ECO:0000313" key="5">
    <source>
        <dbReference type="EMBL" id="VVD62821.1"/>
    </source>
</evidence>
<dbReference type="GO" id="GO:0047922">
    <property type="term" value="F:gentisate 1,2-dioxygenase activity"/>
    <property type="evidence" value="ECO:0007669"/>
    <property type="project" value="UniProtKB-UniRule"/>
</dbReference>
<keyword evidence="2 5" id="KW-0560">Oxidoreductase</keyword>
<dbReference type="AlphaFoldDB" id="A0A5E4RJ05"/>